<accession>A0AAX3NEG4</accession>
<feature type="region of interest" description="Disordered" evidence="1">
    <location>
        <begin position="40"/>
        <end position="60"/>
    </location>
</feature>
<evidence type="ECO:0000313" key="2">
    <source>
        <dbReference type="EMBL" id="WEB53800.1"/>
    </source>
</evidence>
<organism evidence="2 3">
    <name type="scientific">Bifidobacterium breve</name>
    <dbReference type="NCBI Taxonomy" id="1685"/>
    <lineage>
        <taxon>Bacteria</taxon>
        <taxon>Bacillati</taxon>
        <taxon>Actinomycetota</taxon>
        <taxon>Actinomycetes</taxon>
        <taxon>Bifidobacteriales</taxon>
        <taxon>Bifidobacteriaceae</taxon>
        <taxon>Bifidobacterium</taxon>
    </lineage>
</organism>
<evidence type="ECO:0000256" key="1">
    <source>
        <dbReference type="SAM" id="MobiDB-lite"/>
    </source>
</evidence>
<proteinExistence type="predicted"/>
<reference evidence="2" key="1">
    <citation type="submission" date="2023-02" db="EMBL/GenBank/DDBJ databases">
        <authorList>
            <person name="Whidbey C."/>
        </authorList>
    </citation>
    <scope>NUCLEOTIDE SEQUENCE</scope>
    <source>
        <strain evidence="2">VSI11</strain>
    </source>
</reference>
<dbReference type="Proteomes" id="UP001219009">
    <property type="component" value="Chromosome"/>
</dbReference>
<dbReference type="AlphaFoldDB" id="A0AAX3NEG4"/>
<dbReference type="EMBL" id="CP118083">
    <property type="protein sequence ID" value="WEB53800.1"/>
    <property type="molecule type" value="Genomic_DNA"/>
</dbReference>
<evidence type="ECO:0000313" key="3">
    <source>
        <dbReference type="Proteomes" id="UP001219009"/>
    </source>
</evidence>
<sequence>MTGRTRQEQVQRMHRNGYTTLEIAGQLNIPLPEVIAIIGSQPRETKPAPSDTGYEDIPLF</sequence>
<name>A0AAX3NEG4_BIFBR</name>
<dbReference type="RefSeq" id="WP_016462986.1">
    <property type="nucleotide sequence ID" value="NZ_CP040931.1"/>
</dbReference>
<protein>
    <submittedName>
        <fullName evidence="2">Uncharacterized protein</fullName>
    </submittedName>
</protein>
<gene>
    <name evidence="2" type="ORF">PUW55_06145</name>
</gene>